<keyword evidence="5" id="KW-0808">Transferase</keyword>
<dbReference type="InterPro" id="IPR037675">
    <property type="entry name" value="PIG-O_N"/>
</dbReference>
<feature type="transmembrane region" description="Helical" evidence="11">
    <location>
        <begin position="572"/>
        <end position="593"/>
    </location>
</feature>
<evidence type="ECO:0000256" key="11">
    <source>
        <dbReference type="SAM" id="Phobius"/>
    </source>
</evidence>
<feature type="transmembrane region" description="Helical" evidence="11">
    <location>
        <begin position="838"/>
        <end position="858"/>
    </location>
</feature>
<dbReference type="FunCoup" id="A0A163JKQ9">
    <property type="interactions" value="204"/>
</dbReference>
<evidence type="ECO:0000256" key="9">
    <source>
        <dbReference type="ARBA" id="ARBA00023136"/>
    </source>
</evidence>
<evidence type="ECO:0000256" key="7">
    <source>
        <dbReference type="ARBA" id="ARBA00022824"/>
    </source>
</evidence>
<evidence type="ECO:0000256" key="3">
    <source>
        <dbReference type="ARBA" id="ARBA00008695"/>
    </source>
</evidence>
<evidence type="ECO:0000256" key="5">
    <source>
        <dbReference type="ARBA" id="ARBA00022679"/>
    </source>
</evidence>
<dbReference type="Gene3D" id="3.40.720.10">
    <property type="entry name" value="Alkaline Phosphatase, subunit A"/>
    <property type="match status" value="1"/>
</dbReference>
<dbReference type="OrthoDB" id="272139at2759"/>
<comment type="pathway">
    <text evidence="2">Glycolipid biosynthesis; glycosylphosphatidylinositol-anchor biosynthesis.</text>
</comment>
<organism evidence="12">
    <name type="scientific">Absidia glauca</name>
    <name type="common">Pin mould</name>
    <dbReference type="NCBI Taxonomy" id="4829"/>
    <lineage>
        <taxon>Eukaryota</taxon>
        <taxon>Fungi</taxon>
        <taxon>Fungi incertae sedis</taxon>
        <taxon>Mucoromycota</taxon>
        <taxon>Mucoromycotina</taxon>
        <taxon>Mucoromycetes</taxon>
        <taxon>Mucorales</taxon>
        <taxon>Cunninghamellaceae</taxon>
        <taxon>Absidia</taxon>
    </lineage>
</organism>
<dbReference type="InterPro" id="IPR039524">
    <property type="entry name" value="PIGO/GPI13"/>
</dbReference>
<dbReference type="GO" id="GO:0051377">
    <property type="term" value="F:mannose-ethanolamine phosphotransferase activity"/>
    <property type="evidence" value="ECO:0007669"/>
    <property type="project" value="InterPro"/>
</dbReference>
<dbReference type="GO" id="GO:0005789">
    <property type="term" value="C:endoplasmic reticulum membrane"/>
    <property type="evidence" value="ECO:0007669"/>
    <property type="project" value="UniProtKB-SubCell"/>
</dbReference>
<evidence type="ECO:0000256" key="6">
    <source>
        <dbReference type="ARBA" id="ARBA00022692"/>
    </source>
</evidence>
<dbReference type="InParanoid" id="A0A163JKQ9"/>
<dbReference type="UniPathway" id="UPA00196"/>
<feature type="transmembrane region" description="Helical" evidence="11">
    <location>
        <begin position="728"/>
        <end position="746"/>
    </location>
</feature>
<dbReference type="InterPro" id="IPR017850">
    <property type="entry name" value="Alkaline_phosphatase_core_sf"/>
</dbReference>
<dbReference type="SUPFAM" id="SSF53649">
    <property type="entry name" value="Alkaline phosphatase-like"/>
    <property type="match status" value="1"/>
</dbReference>
<dbReference type="Proteomes" id="UP000078561">
    <property type="component" value="Unassembled WGS sequence"/>
</dbReference>
<keyword evidence="6 11" id="KW-0812">Transmembrane</keyword>
<evidence type="ECO:0000256" key="2">
    <source>
        <dbReference type="ARBA" id="ARBA00004687"/>
    </source>
</evidence>
<accession>A0A163JKQ9</accession>
<feature type="transmembrane region" description="Helical" evidence="11">
    <location>
        <begin position="758"/>
        <end position="787"/>
    </location>
</feature>
<feature type="transmembrane region" description="Helical" evidence="11">
    <location>
        <begin position="506"/>
        <end position="526"/>
    </location>
</feature>
<dbReference type="GO" id="GO:0006506">
    <property type="term" value="P:GPI anchor biosynthetic process"/>
    <property type="evidence" value="ECO:0007669"/>
    <property type="project" value="UniProtKB-UniPathway"/>
</dbReference>
<dbReference type="EMBL" id="LT553105">
    <property type="protein sequence ID" value="SAM00044.1"/>
    <property type="molecule type" value="Genomic_DNA"/>
</dbReference>
<dbReference type="OMA" id="DHGMDEN"/>
<dbReference type="InterPro" id="IPR002591">
    <property type="entry name" value="Phosphodiest/P_Trfase"/>
</dbReference>
<sequence length="932" mass="105203">MRWLVFLLSCFHLLGLTIFLKGFLLTRQTLDQHGAFYDAWDRFPLGADPSTRPSLPPLSPPSPAFKRVILVVIDALRFDFMVSDPQHASRPYRNHLPIIDRLLHGPQRNHTHLFQFRADPPTTTMQRIKGLMTGSLPTFIDAGSNFASSSVQEDHLLHHLAARFPLIHFMGDDTWQHLFPNSLAPNRTFASDSFKMFDLHTVDDRIQAHLWPLLEGGDGDWQIVITHFLGVDHCGHTFGPDHVHMAGKLDEMDGVLTRLVDEHVDQDTLLVVIGDHGMSVEGDHGGESIEELMSGLFLYSGRRLRHDGIDDLITRLHEARSSILGYDADKITERLDYNASAYPIVPQIHLVPTLAYLLHLPIPFGNLGALIPDLVHNGDDGLLHMAQHFRMNALQVHDYLLTYGSETQHLGFTKHALAPLIDLLLTADATLAQALTAPPNDYNNLLEMAILGYDRFLSTTIKYCEAIWAQFDVGCMMVGMMVLGLTTITGLLLLFWTPRKLCATSLLRQVLFSFWPWMVCLVALVISQVPFQGMFDKMGWTDVCACVIGLIMTMALVSHVRPSSLVVDYDTGVLLVAAILQALTLGSNSFVVWEDRGTRFTATTLCVVWLLRRIGHQQPWIKAVVRPGLVMLWFRLGGFIGQCREEQYPYCNYVDSGLLKTIGGWMVWTGVFGLVLAFYIIWMVRQTRLRCISVLYTLSVLAVYLRMADSLYQTAYDHSLGYDRAMDIYLPRFVYAATVGGTLYLWQFTGSSSTKYDICFSVLHIWSALLALLQRPLGGMVILLSPYVIHLLSLDDPGAMIRLALIHTLGHHLFFVTGHQATFTSLPWHAAFIGFDDMYYYIGAVLVSLSTLTGYILAWMGTWTLLSKQQDRQAGYTFMLLLHCIPTFLSSLFVFILRRHLMTWKIFAPRFLLQALLVVGTFVAHLVFQSWS</sequence>
<dbReference type="STRING" id="4829.A0A163JKQ9"/>
<dbReference type="CDD" id="cd16023">
    <property type="entry name" value="GPI_EPT_3"/>
    <property type="match status" value="1"/>
</dbReference>
<gene>
    <name evidence="12" type="primary">ABSGL_05710.1 scaffold 7421</name>
</gene>
<evidence type="ECO:0000313" key="13">
    <source>
        <dbReference type="Proteomes" id="UP000078561"/>
    </source>
</evidence>
<feature type="transmembrane region" description="Helical" evidence="11">
    <location>
        <begin position="689"/>
        <end position="708"/>
    </location>
</feature>
<dbReference type="PANTHER" id="PTHR23071">
    <property type="entry name" value="PHOSPHATIDYLINOSITOL GLYCAN"/>
    <property type="match status" value="1"/>
</dbReference>
<feature type="transmembrane region" description="Helical" evidence="11">
    <location>
        <begin position="799"/>
        <end position="817"/>
    </location>
</feature>
<keyword evidence="4" id="KW-0337">GPI-anchor biosynthesis</keyword>
<proteinExistence type="inferred from homology"/>
<feature type="transmembrane region" description="Helical" evidence="11">
    <location>
        <begin position="878"/>
        <end position="897"/>
    </location>
</feature>
<dbReference type="AlphaFoldDB" id="A0A163JKQ9"/>
<feature type="transmembrane region" description="Helical" evidence="11">
    <location>
        <begin position="538"/>
        <end position="560"/>
    </location>
</feature>
<evidence type="ECO:0000313" key="12">
    <source>
        <dbReference type="EMBL" id="SAM00044.1"/>
    </source>
</evidence>
<feature type="transmembrane region" description="Helical" evidence="11">
    <location>
        <begin position="909"/>
        <end position="928"/>
    </location>
</feature>
<keyword evidence="8 11" id="KW-1133">Transmembrane helix</keyword>
<reference evidence="12" key="1">
    <citation type="submission" date="2016-04" db="EMBL/GenBank/DDBJ databases">
        <authorList>
            <person name="Evans L.H."/>
            <person name="Alamgir A."/>
            <person name="Owens N."/>
            <person name="Weber N.D."/>
            <person name="Virtaneva K."/>
            <person name="Barbian K."/>
            <person name="Babar A."/>
            <person name="Rosenke K."/>
        </authorList>
    </citation>
    <scope>NUCLEOTIDE SEQUENCE [LARGE SCALE GENOMIC DNA]</scope>
    <source>
        <strain evidence="12">CBS 101.48</strain>
    </source>
</reference>
<evidence type="ECO:0000256" key="10">
    <source>
        <dbReference type="ARBA" id="ARBA00023180"/>
    </source>
</evidence>
<comment type="subcellular location">
    <subcellularLocation>
        <location evidence="1">Endoplasmic reticulum membrane</location>
        <topology evidence="1">Multi-pass membrane protein</topology>
    </subcellularLocation>
</comment>
<keyword evidence="13" id="KW-1185">Reference proteome</keyword>
<comment type="similarity">
    <text evidence="3">Belongs to the PIGG/PIGN/PIGO family. PIGO subfamily.</text>
</comment>
<keyword evidence="9 11" id="KW-0472">Membrane</keyword>
<feature type="transmembrane region" description="Helical" evidence="11">
    <location>
        <begin position="662"/>
        <end position="682"/>
    </location>
</feature>
<dbReference type="PANTHER" id="PTHR23071:SF1">
    <property type="entry name" value="GPI ETHANOLAMINE PHOSPHATE TRANSFERASE 3"/>
    <property type="match status" value="1"/>
</dbReference>
<keyword evidence="10" id="KW-0325">Glycoprotein</keyword>
<evidence type="ECO:0000256" key="8">
    <source>
        <dbReference type="ARBA" id="ARBA00022989"/>
    </source>
</evidence>
<dbReference type="Pfam" id="PF01663">
    <property type="entry name" value="Phosphodiest"/>
    <property type="match status" value="1"/>
</dbReference>
<evidence type="ECO:0000256" key="4">
    <source>
        <dbReference type="ARBA" id="ARBA00022502"/>
    </source>
</evidence>
<evidence type="ECO:0000256" key="1">
    <source>
        <dbReference type="ARBA" id="ARBA00004477"/>
    </source>
</evidence>
<protein>
    <submittedName>
        <fullName evidence="12">Uncharacterized protein</fullName>
    </submittedName>
</protein>
<feature type="transmembrane region" description="Helical" evidence="11">
    <location>
        <begin position="467"/>
        <end position="494"/>
    </location>
</feature>
<keyword evidence="7" id="KW-0256">Endoplasmic reticulum</keyword>
<name>A0A163JKQ9_ABSGL</name>